<dbReference type="EMBL" id="JALLBG020000147">
    <property type="protein sequence ID" value="KAL3761743.1"/>
    <property type="molecule type" value="Genomic_DNA"/>
</dbReference>
<name>A0ABD3MD70_9STRA</name>
<sequence>MNLHDDDLINEQHFMQIVAWNSIIDETERSTTQKIYEDNLQLAMIKSSQEQQTYQQLCALDDAPLSSTLTSSLSSGSNSRSNSSGSSNAATRMSSFVAELELAIQVSSQDEALRHEEAERRRFDDEEMIANLSALISDEEEDERQKRDREYEAELQLAIQQSESEQQHQQQLLLDDGGTYCNLHRRTI</sequence>
<evidence type="ECO:0000256" key="1">
    <source>
        <dbReference type="SAM" id="MobiDB-lite"/>
    </source>
</evidence>
<dbReference type="InterPro" id="IPR003903">
    <property type="entry name" value="UIM_dom"/>
</dbReference>
<accession>A0ABD3MD70</accession>
<comment type="caution">
    <text evidence="2">The sequence shown here is derived from an EMBL/GenBank/DDBJ whole genome shotgun (WGS) entry which is preliminary data.</text>
</comment>
<evidence type="ECO:0000313" key="2">
    <source>
        <dbReference type="EMBL" id="KAL3761743.1"/>
    </source>
</evidence>
<reference evidence="2 3" key="1">
    <citation type="submission" date="2024-10" db="EMBL/GenBank/DDBJ databases">
        <title>Updated reference genomes for cyclostephanoid diatoms.</title>
        <authorList>
            <person name="Roberts W.R."/>
            <person name="Alverson A.J."/>
        </authorList>
    </citation>
    <scope>NUCLEOTIDE SEQUENCE [LARGE SCALE GENOMIC DNA]</scope>
    <source>
        <strain evidence="2 3">AJA232-27</strain>
    </source>
</reference>
<dbReference type="AlphaFoldDB" id="A0ABD3MD70"/>
<protein>
    <submittedName>
        <fullName evidence="2">Uncharacterized protein</fullName>
    </submittedName>
</protein>
<dbReference type="Proteomes" id="UP001530293">
    <property type="component" value="Unassembled WGS sequence"/>
</dbReference>
<evidence type="ECO:0000313" key="3">
    <source>
        <dbReference type="Proteomes" id="UP001530293"/>
    </source>
</evidence>
<proteinExistence type="predicted"/>
<keyword evidence="3" id="KW-1185">Reference proteome</keyword>
<feature type="region of interest" description="Disordered" evidence="1">
    <location>
        <begin position="68"/>
        <end position="89"/>
    </location>
</feature>
<gene>
    <name evidence="2" type="ORF">ACHAWU_001259</name>
</gene>
<organism evidence="2 3">
    <name type="scientific">Discostella pseudostelligera</name>
    <dbReference type="NCBI Taxonomy" id="259834"/>
    <lineage>
        <taxon>Eukaryota</taxon>
        <taxon>Sar</taxon>
        <taxon>Stramenopiles</taxon>
        <taxon>Ochrophyta</taxon>
        <taxon>Bacillariophyta</taxon>
        <taxon>Coscinodiscophyceae</taxon>
        <taxon>Thalassiosirophycidae</taxon>
        <taxon>Stephanodiscales</taxon>
        <taxon>Stephanodiscaceae</taxon>
        <taxon>Discostella</taxon>
    </lineage>
</organism>
<dbReference type="PROSITE" id="PS50330">
    <property type="entry name" value="UIM"/>
    <property type="match status" value="1"/>
</dbReference>